<accession>A0ABY9CRJ6</accession>
<keyword evidence="7" id="KW-1185">Reference proteome</keyword>
<organism evidence="6 7">
    <name type="scientific">Vitis vinifera</name>
    <name type="common">Grape</name>
    <dbReference type="NCBI Taxonomy" id="29760"/>
    <lineage>
        <taxon>Eukaryota</taxon>
        <taxon>Viridiplantae</taxon>
        <taxon>Streptophyta</taxon>
        <taxon>Embryophyta</taxon>
        <taxon>Tracheophyta</taxon>
        <taxon>Spermatophyta</taxon>
        <taxon>Magnoliopsida</taxon>
        <taxon>eudicotyledons</taxon>
        <taxon>Gunneridae</taxon>
        <taxon>Pentapetalae</taxon>
        <taxon>rosids</taxon>
        <taxon>Vitales</taxon>
        <taxon>Vitaceae</taxon>
        <taxon>Viteae</taxon>
        <taxon>Vitis</taxon>
    </lineage>
</organism>
<dbReference type="PANTHER" id="PTHR10543">
    <property type="entry name" value="BETA-CAROTENE DIOXYGENASE"/>
    <property type="match status" value="1"/>
</dbReference>
<dbReference type="EMBL" id="CP126658">
    <property type="protein sequence ID" value="WJZ97846.1"/>
    <property type="molecule type" value="Genomic_DNA"/>
</dbReference>
<protein>
    <submittedName>
        <fullName evidence="6">Uncharacterized protein</fullName>
    </submittedName>
</protein>
<sequence length="321" mass="35775">MNGSSPNLNSAAPLLGNLNLNSNGASSPFFLRWFLKYLSWQKPKGLNLSNRRRLHPEMASFSFALQVNGLFHNRSISHSFDHLKTLHSSTVKSTLTPISGSNPLFGGLKSTISIFGRSSHIWVEGEGMLHAIYFMKDAHGDWIISYKNRYVESETFKLEKQRNKPSFLPAVEGDSPAIIAAYLLNMLRFGMVNKQISSTSIFEHSGKFYAFAQNHLPQEIDIFTLETLEEWDVNGAWDRPFTSHPKKAPGTGELVIIGIDGQRPFIVAGVISADGNTLSHKVDLKFNRVTLIHEIGVTQKYNVIMDCPLTVDMNRLVAGGP</sequence>
<keyword evidence="3" id="KW-0479">Metal-binding</keyword>
<evidence type="ECO:0000313" key="7">
    <source>
        <dbReference type="Proteomes" id="UP001227230"/>
    </source>
</evidence>
<evidence type="ECO:0000256" key="2">
    <source>
        <dbReference type="ARBA" id="ARBA00006787"/>
    </source>
</evidence>
<keyword evidence="5" id="KW-0408">Iron</keyword>
<evidence type="ECO:0000256" key="1">
    <source>
        <dbReference type="ARBA" id="ARBA00001954"/>
    </source>
</evidence>
<keyword evidence="4" id="KW-0560">Oxidoreductase</keyword>
<dbReference type="PANTHER" id="PTHR10543:SF142">
    <property type="entry name" value="OS06G0162550 PROTEIN"/>
    <property type="match status" value="1"/>
</dbReference>
<comment type="similarity">
    <text evidence="2">Belongs to the carotenoid oxygenase family.</text>
</comment>
<keyword evidence="4" id="KW-0223">Dioxygenase</keyword>
<proteinExistence type="inferred from homology"/>
<name>A0ABY9CRJ6_VITVI</name>
<dbReference type="InterPro" id="IPR004294">
    <property type="entry name" value="Carotenoid_Oase"/>
</dbReference>
<comment type="cofactor">
    <cofactor evidence="1">
        <name>Fe(2+)</name>
        <dbReference type="ChEBI" id="CHEBI:29033"/>
    </cofactor>
</comment>
<evidence type="ECO:0000313" key="6">
    <source>
        <dbReference type="EMBL" id="WJZ97846.1"/>
    </source>
</evidence>
<evidence type="ECO:0000256" key="4">
    <source>
        <dbReference type="ARBA" id="ARBA00022964"/>
    </source>
</evidence>
<dbReference type="Pfam" id="PF03055">
    <property type="entry name" value="RPE65"/>
    <property type="match status" value="1"/>
</dbReference>
<evidence type="ECO:0000256" key="3">
    <source>
        <dbReference type="ARBA" id="ARBA00022723"/>
    </source>
</evidence>
<evidence type="ECO:0000256" key="5">
    <source>
        <dbReference type="ARBA" id="ARBA00023004"/>
    </source>
</evidence>
<gene>
    <name evidence="6" type="ORF">VitviT2T_016420</name>
</gene>
<reference evidence="6 7" key="1">
    <citation type="journal article" date="2023" name="Hortic Res">
        <title>The complete reference genome for grapevine (Vitis vinifera L.) genetics and breeding.</title>
        <authorList>
            <person name="Shi X."/>
            <person name="Cao S."/>
            <person name="Wang X."/>
            <person name="Huang S."/>
            <person name="Wang Y."/>
            <person name="Liu Z."/>
            <person name="Liu W."/>
            <person name="Leng X."/>
            <person name="Peng Y."/>
            <person name="Wang N."/>
            <person name="Wang Y."/>
            <person name="Ma Z."/>
            <person name="Xu X."/>
            <person name="Zhang F."/>
            <person name="Xue H."/>
            <person name="Zhong H."/>
            <person name="Wang Y."/>
            <person name="Zhang K."/>
            <person name="Velt A."/>
            <person name="Avia K."/>
            <person name="Holtgrawe D."/>
            <person name="Grimplet J."/>
            <person name="Matus J.T."/>
            <person name="Ware D."/>
            <person name="Wu X."/>
            <person name="Wang H."/>
            <person name="Liu C."/>
            <person name="Fang Y."/>
            <person name="Rustenholz C."/>
            <person name="Cheng Z."/>
            <person name="Xiao H."/>
            <person name="Zhou Y."/>
        </authorList>
    </citation>
    <scope>NUCLEOTIDE SEQUENCE [LARGE SCALE GENOMIC DNA]</scope>
    <source>
        <strain evidence="7">cv. Pinot noir / PN40024</strain>
        <tissue evidence="6">Leaf</tissue>
    </source>
</reference>
<dbReference type="Proteomes" id="UP001227230">
    <property type="component" value="Chromosome 11"/>
</dbReference>